<dbReference type="SUPFAM" id="SSF53187">
    <property type="entry name" value="Zn-dependent exopeptidases"/>
    <property type="match status" value="2"/>
</dbReference>
<comment type="caution">
    <text evidence="3">Lacks conserved residue(s) required for the propagation of feature annotation.</text>
</comment>
<comment type="similarity">
    <text evidence="2 3">Belongs to the peptidase M14 family.</text>
</comment>
<dbReference type="OrthoDB" id="10253041at2759"/>
<evidence type="ECO:0000256" key="3">
    <source>
        <dbReference type="PROSITE-ProRule" id="PRU01379"/>
    </source>
</evidence>
<dbReference type="Proteomes" id="UP000678499">
    <property type="component" value="Unassembled WGS sequence"/>
</dbReference>
<dbReference type="PANTHER" id="PTHR12756:SF12">
    <property type="entry name" value="CYTOSOLIC CARBOXYPEPTIDASE-LIKE PROTEIN 5"/>
    <property type="match status" value="1"/>
</dbReference>
<dbReference type="EMBL" id="OA883206">
    <property type="protein sequence ID" value="CAD7278260.1"/>
    <property type="molecule type" value="Genomic_DNA"/>
</dbReference>
<feature type="compositionally biased region" description="Polar residues" evidence="4">
    <location>
        <begin position="705"/>
        <end position="724"/>
    </location>
</feature>
<accession>A0A7R9GEL9</accession>
<dbReference type="AlphaFoldDB" id="A0A7R9GEL9"/>
<dbReference type="PROSITE" id="PS52035">
    <property type="entry name" value="PEPTIDASE_M14"/>
    <property type="match status" value="1"/>
</dbReference>
<sequence>MEEEPQHFKIAGFTIFSNFECGNLGYVELAGRGISGMFRKHIRFASPNFQRKPDFEFDIWTNRDCEGTDFENGNRTWFCFGVGGGPPGALVQFNMMNLNRQKRLFAQGMNPVYMVIPSQPWWDRVPGKPMFETLVGNFFISFLFRMPQVSDAETYFAFTFPHNYAKLQSILLNLDKKHSNIAQMIKTPNDYKGGIYYHRELMCYSPDGLRVDLLTVTSNNGMDSGMEDPFNVAKFDSKDGIPFEAKSRPRKFPAKPVVFITSRVHPGEVQSSFVFNGFLKFILSDDPRARHLREHFVFKLVPFLNPDGVVRGHFRTDYRGINLNRVYHNPCPVHQPAIYAMKRIFLYHAFKDKAVLRAALAAESPYTFVPPPERVPSGADFLIDETTRDALDLNLKKDKVERDKGGMSEEKATDDVPLSQIQSAARSFIPAAVPKGRPADVETAFENVESHRAALFRLRLMRSLTGTDKKSKVKTGSTEGTVMAGLFDQMPALNSLLKDRVQVQETSQPYRAGGGAGAAQVPSKSSLVPEKVETYENREAQLATSETRMSSAGPDVVTSSMSVPPVTFNGSVKKTRRSIPAYFNSERMWPAKLPEKIDIKNVVKQKVNAFKFGFGFRTFTVSDCRCPGNCTKFCAPSDPASPTQMRAGMDVEDAEVKRQKSGGPLPSDLFIQDSDSCGAPFDSNVYPGERLDLADSRPLAEGENLGNTKQWSSLHPPECTSTRQDSVDRQEGGGGVASSELGGEEDAMADNAAINLFRLPNYFSSENNDGKGSGVFAYVDLHGHASKRGTFFYGNHIDNLDAAVETLLLPKILSINCPYFDFDACNFSKANTQARGYSKAGSGRVFFHKATANARCYTLECNYNSGFYKYNPPPLPGSFPGRMEKEKIRYDPEWTGKVVRYNPVIFREVGQALAISLLDMIGKNPYSRLPQSEFGDVFGVKEWLRDYLTNPLPPVSASQYPEVAHVFGPITPPGQGKPSSDADNEKGGTPALGEIIGPADSLLADFAEQGIDAEYFKR</sequence>
<evidence type="ECO:0000313" key="7">
    <source>
        <dbReference type="Proteomes" id="UP000678499"/>
    </source>
</evidence>
<dbReference type="Gene3D" id="3.40.630.10">
    <property type="entry name" value="Zn peptidases"/>
    <property type="match status" value="2"/>
</dbReference>
<dbReference type="InterPro" id="IPR000834">
    <property type="entry name" value="Peptidase_M14"/>
</dbReference>
<dbReference type="PANTHER" id="PTHR12756">
    <property type="entry name" value="CYTOSOLIC CARBOXYPEPTIDASE"/>
    <property type="match status" value="1"/>
</dbReference>
<feature type="region of interest" description="Disordered" evidence="4">
    <location>
        <begin position="700"/>
        <end position="744"/>
    </location>
</feature>
<dbReference type="EMBL" id="CAJPEX010001169">
    <property type="protein sequence ID" value="CAG0918412.1"/>
    <property type="molecule type" value="Genomic_DNA"/>
</dbReference>
<comment type="cofactor">
    <cofactor evidence="1">
        <name>Zn(2+)</name>
        <dbReference type="ChEBI" id="CHEBI:29105"/>
    </cofactor>
</comment>
<gene>
    <name evidence="6" type="ORF">NMOB1V02_LOCUS5969</name>
</gene>
<keyword evidence="7" id="KW-1185">Reference proteome</keyword>
<dbReference type="GO" id="GO:0006508">
    <property type="term" value="P:proteolysis"/>
    <property type="evidence" value="ECO:0007669"/>
    <property type="project" value="InterPro"/>
</dbReference>
<feature type="region of interest" description="Disordered" evidence="4">
    <location>
        <begin position="968"/>
        <end position="993"/>
    </location>
</feature>
<feature type="domain" description="Peptidase M14" evidence="5">
    <location>
        <begin position="160"/>
        <end position="458"/>
    </location>
</feature>
<dbReference type="Pfam" id="PF00246">
    <property type="entry name" value="Peptidase_M14"/>
    <property type="match status" value="1"/>
</dbReference>
<protein>
    <recommendedName>
        <fullName evidence="5">Peptidase M14 domain-containing protein</fullName>
    </recommendedName>
</protein>
<evidence type="ECO:0000256" key="4">
    <source>
        <dbReference type="SAM" id="MobiDB-lite"/>
    </source>
</evidence>
<reference evidence="6" key="1">
    <citation type="submission" date="2020-11" db="EMBL/GenBank/DDBJ databases">
        <authorList>
            <person name="Tran Van P."/>
        </authorList>
    </citation>
    <scope>NUCLEOTIDE SEQUENCE</scope>
</reference>
<feature type="region of interest" description="Disordered" evidence="4">
    <location>
        <begin position="637"/>
        <end position="668"/>
    </location>
</feature>
<dbReference type="Gene3D" id="2.60.40.3120">
    <property type="match status" value="1"/>
</dbReference>
<dbReference type="InterPro" id="IPR050821">
    <property type="entry name" value="Cytosolic_carboxypeptidase"/>
</dbReference>
<evidence type="ECO:0000313" key="6">
    <source>
        <dbReference type="EMBL" id="CAD7278260.1"/>
    </source>
</evidence>
<feature type="region of interest" description="Disordered" evidence="4">
    <location>
        <begin position="508"/>
        <end position="528"/>
    </location>
</feature>
<name>A0A7R9GEL9_9CRUS</name>
<evidence type="ECO:0000256" key="2">
    <source>
        <dbReference type="ARBA" id="ARBA00005988"/>
    </source>
</evidence>
<evidence type="ECO:0000256" key="1">
    <source>
        <dbReference type="ARBA" id="ARBA00001947"/>
    </source>
</evidence>
<evidence type="ECO:0000259" key="5">
    <source>
        <dbReference type="PROSITE" id="PS52035"/>
    </source>
</evidence>
<proteinExistence type="inferred from homology"/>
<organism evidence="6">
    <name type="scientific">Notodromas monacha</name>
    <dbReference type="NCBI Taxonomy" id="399045"/>
    <lineage>
        <taxon>Eukaryota</taxon>
        <taxon>Metazoa</taxon>
        <taxon>Ecdysozoa</taxon>
        <taxon>Arthropoda</taxon>
        <taxon>Crustacea</taxon>
        <taxon>Oligostraca</taxon>
        <taxon>Ostracoda</taxon>
        <taxon>Podocopa</taxon>
        <taxon>Podocopida</taxon>
        <taxon>Cypridocopina</taxon>
        <taxon>Cypridoidea</taxon>
        <taxon>Cyprididae</taxon>
        <taxon>Notodromas</taxon>
    </lineage>
</organism>
<dbReference type="GO" id="GO:0008270">
    <property type="term" value="F:zinc ion binding"/>
    <property type="evidence" value="ECO:0007669"/>
    <property type="project" value="InterPro"/>
</dbReference>
<dbReference type="GO" id="GO:0004181">
    <property type="term" value="F:metallocarboxypeptidase activity"/>
    <property type="evidence" value="ECO:0007669"/>
    <property type="project" value="InterPro"/>
</dbReference>